<sequence length="395" mass="44848">MFRKSLVTVLRQGSSAVNTGGALKGSNRTLYSASVLGLDGYESFREKTRTQHLHNVDNFKRKMRDFVAGSASNMIFTEDLKNIIHLADNTDEDKKLLVDMIEKYNAQSQELRFGNYIFGPVVMRALYSLKDPILAFKLFKDEKHSGFFDQLSTYQILGDMLYENGMYAEVRELFDLIKTRQVQGGRYPKHPITLTFAACYRENTPESFQYAMDLWKELNAVGHIPMRKATAFAAALALKHNQPGIALEIVGTVTKGNYVTIRQLRILALTEMERLDDLIPVFRSVLEVGGPLEKRHTFCQEVVEKVKNVLATTKSEVPQDLQRMLEYLEANGHISDSSLDSLLCQEIVSTAQRKDPASNLAESYRTRGGSQQFKKFNPTRQQKSRFARPGLAEMH</sequence>
<dbReference type="OrthoDB" id="6073372at2759"/>
<dbReference type="PANTHER" id="PTHR14700">
    <property type="entry name" value="PENTATRICOPEPTIDE REPEAT-CONTAINING PROTEIN 2, MITOCHONDRIAL"/>
    <property type="match status" value="1"/>
</dbReference>
<dbReference type="Proteomes" id="UP000682892">
    <property type="component" value="Unassembled WGS sequence"/>
</dbReference>
<evidence type="ECO:0000256" key="1">
    <source>
        <dbReference type="SAM" id="MobiDB-lite"/>
    </source>
</evidence>
<accession>A0A1S4G2N1</accession>
<gene>
    <name evidence="2" type="ORF">AaeL_AAEL014576</name>
</gene>
<dbReference type="GO" id="GO:0005739">
    <property type="term" value="C:mitochondrion"/>
    <property type="evidence" value="ECO:0007669"/>
    <property type="project" value="InterPro"/>
</dbReference>
<dbReference type="HOGENOM" id="CLU_059624_0_0_1"/>
<reference evidence="2" key="3">
    <citation type="submission" date="2012-09" db="EMBL/GenBank/DDBJ databases">
        <authorList>
            <consortium name="VectorBase"/>
        </authorList>
    </citation>
    <scope>NUCLEOTIDE SEQUENCE</scope>
    <source>
        <strain evidence="2">Liverpool</strain>
    </source>
</reference>
<protein>
    <submittedName>
        <fullName evidence="2">AAEL014576-PA</fullName>
    </submittedName>
</protein>
<dbReference type="KEGG" id="aag:5564707"/>
<dbReference type="OMA" id="ICYKLXI"/>
<evidence type="ECO:0000313" key="3">
    <source>
        <dbReference type="Proteomes" id="UP000682892"/>
    </source>
</evidence>
<dbReference type="InterPro" id="IPR034629">
    <property type="entry name" value="PTCD2"/>
</dbReference>
<dbReference type="GO" id="GO:0050684">
    <property type="term" value="P:regulation of mRNA processing"/>
    <property type="evidence" value="ECO:0007669"/>
    <property type="project" value="InterPro"/>
</dbReference>
<dbReference type="PANTHER" id="PTHR14700:SF0">
    <property type="entry name" value="PENTATRICOPEPTIDE REPEAT-CONTAINING PROTEIN 2, MITOCHONDRIAL"/>
    <property type="match status" value="1"/>
</dbReference>
<reference evidence="2" key="1">
    <citation type="submission" date="2005-10" db="EMBL/GenBank/DDBJ databases">
        <authorList>
            <person name="Loftus B.J."/>
            <person name="Nene V.M."/>
            <person name="Hannick L.I."/>
            <person name="Bidwell S."/>
            <person name="Haas B."/>
            <person name="Amedeo P."/>
            <person name="Orvis J."/>
            <person name="Wortman J.R."/>
            <person name="White O.R."/>
            <person name="Salzberg S."/>
            <person name="Shumway M."/>
            <person name="Koo H."/>
            <person name="Zhao Y."/>
            <person name="Holmes M."/>
            <person name="Miller J."/>
            <person name="Schatz M."/>
            <person name="Pop M."/>
            <person name="Pai G."/>
            <person name="Utterback T."/>
            <person name="Rogers Y.-H."/>
            <person name="Kravitz S."/>
            <person name="Fraser C.M."/>
        </authorList>
    </citation>
    <scope>NUCLEOTIDE SEQUENCE</scope>
    <source>
        <strain evidence="2">Liverpool</strain>
    </source>
</reference>
<dbReference type="GO" id="GO:0003723">
    <property type="term" value="F:RNA binding"/>
    <property type="evidence" value="ECO:0007669"/>
    <property type="project" value="TreeGrafter"/>
</dbReference>
<dbReference type="GO" id="GO:0007005">
    <property type="term" value="P:mitochondrion organization"/>
    <property type="evidence" value="ECO:0007669"/>
    <property type="project" value="TreeGrafter"/>
</dbReference>
<reference evidence="2" key="2">
    <citation type="journal article" date="2007" name="Science">
        <title>Genome sequence of Aedes aegypti, a major arbovirus vector.</title>
        <authorList>
            <person name="Nene V."/>
            <person name="Wortman J.R."/>
            <person name="Lawson D."/>
            <person name="Haas B."/>
            <person name="Kodira C."/>
            <person name="Tu Z.J."/>
            <person name="Loftus B."/>
            <person name="Xi Z."/>
            <person name="Megy K."/>
            <person name="Grabherr M."/>
            <person name="Ren Q."/>
            <person name="Zdobnov E.M."/>
            <person name="Lobo N.F."/>
            <person name="Campbell K.S."/>
            <person name="Brown S.E."/>
            <person name="Bonaldo M.F."/>
            <person name="Zhu J."/>
            <person name="Sinkins S.P."/>
            <person name="Hogenkamp D.G."/>
            <person name="Amedeo P."/>
            <person name="Arensburger P."/>
            <person name="Atkinson P.W."/>
            <person name="Bidwell S."/>
            <person name="Biedler J."/>
            <person name="Birney E."/>
            <person name="Bruggner R.V."/>
            <person name="Costas J."/>
            <person name="Coy M.R."/>
            <person name="Crabtree J."/>
            <person name="Crawford M."/>
            <person name="Debruyn B."/>
            <person name="Decaprio D."/>
            <person name="Eiglmeier K."/>
            <person name="Eisenstadt E."/>
            <person name="El-Dorry H."/>
            <person name="Gelbart W.M."/>
            <person name="Gomes S.L."/>
            <person name="Hammond M."/>
            <person name="Hannick L.I."/>
            <person name="Hogan J.R."/>
            <person name="Holmes M.H."/>
            <person name="Jaffe D."/>
            <person name="Johnston J.S."/>
            <person name="Kennedy R.C."/>
            <person name="Koo H."/>
            <person name="Kravitz S."/>
            <person name="Kriventseva E.V."/>
            <person name="Kulp D."/>
            <person name="Labutti K."/>
            <person name="Lee E."/>
            <person name="Li S."/>
            <person name="Lovin D.D."/>
            <person name="Mao C."/>
            <person name="Mauceli E."/>
            <person name="Menck C.F."/>
            <person name="Miller J.R."/>
            <person name="Montgomery P."/>
            <person name="Mori A."/>
            <person name="Nascimento A.L."/>
            <person name="Naveira H.F."/>
            <person name="Nusbaum C."/>
            <person name="O'leary S."/>
            <person name="Orvis J."/>
            <person name="Pertea M."/>
            <person name="Quesneville H."/>
            <person name="Reidenbach K.R."/>
            <person name="Rogers Y.H."/>
            <person name="Roth C.W."/>
            <person name="Schneider J.R."/>
            <person name="Schatz M."/>
            <person name="Shumway M."/>
            <person name="Stanke M."/>
            <person name="Stinson E.O."/>
            <person name="Tubio J.M."/>
            <person name="Vanzee J.P."/>
            <person name="Verjovski-Almeida S."/>
            <person name="Werner D."/>
            <person name="White O."/>
            <person name="Wyder S."/>
            <person name="Zeng Q."/>
            <person name="Zhao Q."/>
            <person name="Zhao Y."/>
            <person name="Hill C.A."/>
            <person name="Raikhel A.S."/>
            <person name="Soares M.B."/>
            <person name="Knudson D.L."/>
            <person name="Lee N.H."/>
            <person name="Galagan J."/>
            <person name="Salzberg S.L."/>
            <person name="Paulsen I.T."/>
            <person name="Dimopoulos G."/>
            <person name="Collins F.H."/>
            <person name="Birren B."/>
            <person name="Fraser-Liggett C.M."/>
            <person name="Severson D.W."/>
        </authorList>
    </citation>
    <scope>NUCLEOTIDE SEQUENCE [LARGE SCALE GENOMIC DNA]</scope>
    <source>
        <strain evidence="2">Liverpool</strain>
    </source>
</reference>
<dbReference type="AlphaFoldDB" id="A0A1S4G2N1"/>
<organism evidence="2 3">
    <name type="scientific">Aedes aegypti</name>
    <name type="common">Yellowfever mosquito</name>
    <name type="synonym">Culex aegypti</name>
    <dbReference type="NCBI Taxonomy" id="7159"/>
    <lineage>
        <taxon>Eukaryota</taxon>
        <taxon>Metazoa</taxon>
        <taxon>Ecdysozoa</taxon>
        <taxon>Arthropoda</taxon>
        <taxon>Hexapoda</taxon>
        <taxon>Insecta</taxon>
        <taxon>Pterygota</taxon>
        <taxon>Neoptera</taxon>
        <taxon>Endopterygota</taxon>
        <taxon>Diptera</taxon>
        <taxon>Nematocera</taxon>
        <taxon>Culicoidea</taxon>
        <taxon>Culicidae</taxon>
        <taxon>Culicinae</taxon>
        <taxon>Aedini</taxon>
        <taxon>Aedes</taxon>
        <taxon>Stegomyia</taxon>
    </lineage>
</organism>
<dbReference type="EMBL" id="CH478354">
    <property type="protein sequence ID" value="EAT33163.1"/>
    <property type="molecule type" value="Genomic_DNA"/>
</dbReference>
<proteinExistence type="predicted"/>
<name>A0A1S4G2N1_AEDAE</name>
<feature type="region of interest" description="Disordered" evidence="1">
    <location>
        <begin position="355"/>
        <end position="395"/>
    </location>
</feature>
<feature type="compositionally biased region" description="Polar residues" evidence="1">
    <location>
        <begin position="368"/>
        <end position="381"/>
    </location>
</feature>
<evidence type="ECO:0000313" key="2">
    <source>
        <dbReference type="EMBL" id="EAT33163.1"/>
    </source>
</evidence>